<dbReference type="InterPro" id="IPR036869">
    <property type="entry name" value="J_dom_sf"/>
</dbReference>
<keyword evidence="3 10" id="KW-0479">Metal-binding</keyword>
<dbReference type="GO" id="GO:0051082">
    <property type="term" value="F:unfolded protein binding"/>
    <property type="evidence" value="ECO:0007669"/>
    <property type="project" value="InterPro"/>
</dbReference>
<feature type="compositionally biased region" description="Polar residues" evidence="11">
    <location>
        <begin position="484"/>
        <end position="504"/>
    </location>
</feature>
<evidence type="ECO:0000259" key="13">
    <source>
        <dbReference type="PROSITE" id="PS50076"/>
    </source>
</evidence>
<dbReference type="InterPro" id="IPR018253">
    <property type="entry name" value="DnaJ_domain_CS"/>
</dbReference>
<keyword evidence="5 10" id="KW-0863">Zinc-finger</keyword>
<evidence type="ECO:0000256" key="6">
    <source>
        <dbReference type="ARBA" id="ARBA00022833"/>
    </source>
</evidence>
<dbReference type="Gene3D" id="1.20.1250.20">
    <property type="entry name" value="MFS general substrate transporter like domains"/>
    <property type="match status" value="1"/>
</dbReference>
<dbReference type="FunFam" id="2.10.230.10:FF:000001">
    <property type="entry name" value="DnaJ subfamily A member 2"/>
    <property type="match status" value="1"/>
</dbReference>
<feature type="transmembrane region" description="Helical" evidence="12">
    <location>
        <begin position="721"/>
        <end position="742"/>
    </location>
</feature>
<evidence type="ECO:0000256" key="9">
    <source>
        <dbReference type="ARBA" id="ARBA00072890"/>
    </source>
</evidence>
<dbReference type="InterPro" id="IPR020846">
    <property type="entry name" value="MFS_dom"/>
</dbReference>
<dbReference type="GO" id="GO:0006457">
    <property type="term" value="P:protein folding"/>
    <property type="evidence" value="ECO:0007669"/>
    <property type="project" value="InterPro"/>
</dbReference>
<feature type="domain" description="CR-type" evidence="15">
    <location>
        <begin position="220"/>
        <end position="301"/>
    </location>
</feature>
<feature type="transmembrane region" description="Helical" evidence="12">
    <location>
        <begin position="995"/>
        <end position="1014"/>
    </location>
</feature>
<evidence type="ECO:0000256" key="3">
    <source>
        <dbReference type="ARBA" id="ARBA00022723"/>
    </source>
</evidence>
<dbReference type="Gene3D" id="1.20.1720.10">
    <property type="entry name" value="Multidrug resistance protein D"/>
    <property type="match status" value="1"/>
</dbReference>
<dbReference type="Pfam" id="PF00226">
    <property type="entry name" value="DnaJ"/>
    <property type="match status" value="1"/>
</dbReference>
<dbReference type="Proteomes" id="UP000521872">
    <property type="component" value="Unassembled WGS sequence"/>
</dbReference>
<feature type="transmembrane region" description="Helical" evidence="12">
    <location>
        <begin position="791"/>
        <end position="818"/>
    </location>
</feature>
<proteinExistence type="inferred from homology"/>
<evidence type="ECO:0000256" key="12">
    <source>
        <dbReference type="SAM" id="Phobius"/>
    </source>
</evidence>
<feature type="transmembrane region" description="Helical" evidence="12">
    <location>
        <begin position="651"/>
        <end position="669"/>
    </location>
</feature>
<dbReference type="CDD" id="cd06257">
    <property type="entry name" value="DnaJ"/>
    <property type="match status" value="1"/>
</dbReference>
<dbReference type="Pfam" id="PF01556">
    <property type="entry name" value="DnaJ_C"/>
    <property type="match status" value="1"/>
</dbReference>
<keyword evidence="6 10" id="KW-0862">Zinc</keyword>
<name>A0A8H4R5J5_9AGAR</name>
<feature type="transmembrane region" description="Helical" evidence="12">
    <location>
        <begin position="862"/>
        <end position="882"/>
    </location>
</feature>
<dbReference type="PRINTS" id="PR00625">
    <property type="entry name" value="JDOMAIN"/>
</dbReference>
<protein>
    <recommendedName>
        <fullName evidence="9">DnaJ homolog 1, mitochondrial</fullName>
    </recommendedName>
</protein>
<sequence length="1043" mass="111370">MSPRLSTRRFSTFVAFNSCARQALSNPSRPFCLYRSQCVKPSALPSRRISDKRAFHATSPQSASSKNPYDVLGVKKDATAAEIKKTYFALARKYHPDTNPDKGAREKFMEIQDAYDILKDEKKRAQYDQYGAASQNPGFDPNAFSGAGGFGGFSGFGGTGSFHGFPFSGGRSGRGGPESDLFDQLFGFSSTGTGGSRARPTRGDDLQTTLTVSFLEACKGTKKNITITPIVDCTPCSATGLKPGVKQETCSSCGGSGTRTFVLDSGFQMASTCNSCNGAGSRVPRGGECSTCGGAGKVRTKEQITVDVPVGADEGLTLRVPNAGDAPLSAKGGRGDLYVRVKVVPSKVFTRQGGNLHYQARIPFHRALLGGIVRVPTLDGEVDVRIPSGTQQGEEMVIKGRGVNRLNTSDVGDLFVKFNLQIPRSLSKRQRALLEAYADDVEGRTPQNETSSESKSAGQSKKDSSKEPLSVENEKHLGDAPSRTDVSTAQHSAPSLTTNSSASLVNREEPFQRNLSTLRLLVIHVGAALTLFLATTDATIVSTSLPTIASDLKASPIQYSWVGVAYMLTQTAFQPLYGRVSDLVGRKNVLYVSIAIFALGSALCGAAQSINWLICARALAGIGGGGIVSAVWVITAEVVEVRQRATWSQALSVTWSCSAIAGPLIGGLFSGSTTSSVTWRWGFYINIPICLFATVVLVLSLRGVQFERSSKATWQMLLKKFDFAGLLLFMSGTSCIIVGFSFATELGWDTPSTPSLIGVGLIVLIAGVVYEKHTTRDRLFPLSMFQNITTVAVLVISFLHNVAFTAGTFYLALFFQAAHGSTPLQSGLKLLPYSLGSSLASMPAAWYIGYRQRQTQSTKGQNIVISTGLLISTLGFGLLNLMDDKSNIASQVLYPLIAGVGLGMLFHAPYQVFLRALEPRELATGTSAFFLTRFTGATIGLAVAGTIFYARALADLPTNLRFGGSSTSIDYKAINYLPLAERESVVRVIASSIKLIWTVCAPCLGIAFLISFALRVMPSSDVTEATKDSTASTSTSSAEDEKA</sequence>
<dbReference type="GO" id="GO:0005524">
    <property type="term" value="F:ATP binding"/>
    <property type="evidence" value="ECO:0007669"/>
    <property type="project" value="InterPro"/>
</dbReference>
<organism evidence="16 17">
    <name type="scientific">Agrocybe pediades</name>
    <dbReference type="NCBI Taxonomy" id="84607"/>
    <lineage>
        <taxon>Eukaryota</taxon>
        <taxon>Fungi</taxon>
        <taxon>Dikarya</taxon>
        <taxon>Basidiomycota</taxon>
        <taxon>Agaricomycotina</taxon>
        <taxon>Agaricomycetes</taxon>
        <taxon>Agaricomycetidae</taxon>
        <taxon>Agaricales</taxon>
        <taxon>Agaricineae</taxon>
        <taxon>Strophariaceae</taxon>
        <taxon>Agrocybe</taxon>
    </lineage>
</organism>
<dbReference type="InterPro" id="IPR008971">
    <property type="entry name" value="HSP40/DnaJ_pept-bd"/>
</dbReference>
<dbReference type="SUPFAM" id="SSF103473">
    <property type="entry name" value="MFS general substrate transporter"/>
    <property type="match status" value="1"/>
</dbReference>
<dbReference type="PANTHER" id="PTHR23501:SF102">
    <property type="entry name" value="DRUG TRANSPORTER, PUTATIVE (AFU_ORTHOLOGUE AFUA_3G08530)-RELATED"/>
    <property type="match status" value="1"/>
</dbReference>
<keyword evidence="17" id="KW-1185">Reference proteome</keyword>
<keyword evidence="7 12" id="KW-1133">Transmembrane helix</keyword>
<comment type="caution">
    <text evidence="16">The sequence shown here is derived from an EMBL/GenBank/DDBJ whole genome shotgun (WGS) entry which is preliminary data.</text>
</comment>
<dbReference type="Gene3D" id="2.10.230.10">
    <property type="entry name" value="Heat shock protein DnaJ, cysteine-rich domain"/>
    <property type="match status" value="1"/>
</dbReference>
<dbReference type="InterPro" id="IPR002939">
    <property type="entry name" value="DnaJ_C"/>
</dbReference>
<feature type="transmembrane region" description="Helical" evidence="12">
    <location>
        <begin position="616"/>
        <end position="639"/>
    </location>
</feature>
<evidence type="ECO:0000256" key="4">
    <source>
        <dbReference type="ARBA" id="ARBA00022737"/>
    </source>
</evidence>
<dbReference type="PROSITE" id="PS00217">
    <property type="entry name" value="SUGAR_TRANSPORT_2"/>
    <property type="match status" value="1"/>
</dbReference>
<dbReference type="InterPro" id="IPR036259">
    <property type="entry name" value="MFS_trans_sf"/>
</dbReference>
<evidence type="ECO:0000313" key="16">
    <source>
        <dbReference type="EMBL" id="KAF4623273.1"/>
    </source>
</evidence>
<dbReference type="SUPFAM" id="SSF49493">
    <property type="entry name" value="HSP40/DnaJ peptide-binding domain"/>
    <property type="match status" value="2"/>
</dbReference>
<feature type="transmembrane region" description="Helical" evidence="12">
    <location>
        <begin position="681"/>
        <end position="701"/>
    </location>
</feature>
<keyword evidence="4" id="KW-0677">Repeat</keyword>
<evidence type="ECO:0000259" key="14">
    <source>
        <dbReference type="PROSITE" id="PS50850"/>
    </source>
</evidence>
<keyword evidence="8 12" id="KW-0472">Membrane</keyword>
<evidence type="ECO:0000256" key="11">
    <source>
        <dbReference type="SAM" id="MobiDB-lite"/>
    </source>
</evidence>
<dbReference type="Gene3D" id="2.60.260.20">
    <property type="entry name" value="Urease metallochaperone UreE, N-terminal domain"/>
    <property type="match status" value="2"/>
</dbReference>
<dbReference type="SUPFAM" id="SSF46565">
    <property type="entry name" value="Chaperone J-domain"/>
    <property type="match status" value="1"/>
</dbReference>
<feature type="transmembrane region" description="Helical" evidence="12">
    <location>
        <begin position="520"/>
        <end position="545"/>
    </location>
</feature>
<dbReference type="Pfam" id="PF00684">
    <property type="entry name" value="DnaJ_CXXCXGXG"/>
    <property type="match status" value="1"/>
</dbReference>
<feature type="domain" description="Major facilitator superfamily (MFS) profile" evidence="14">
    <location>
        <begin position="523"/>
        <end position="1019"/>
    </location>
</feature>
<evidence type="ECO:0000256" key="10">
    <source>
        <dbReference type="PROSITE-ProRule" id="PRU00546"/>
    </source>
</evidence>
<feature type="transmembrane region" description="Helical" evidence="12">
    <location>
        <begin position="589"/>
        <end position="610"/>
    </location>
</feature>
<dbReference type="GO" id="GO:0022857">
    <property type="term" value="F:transmembrane transporter activity"/>
    <property type="evidence" value="ECO:0007669"/>
    <property type="project" value="InterPro"/>
</dbReference>
<feature type="compositionally biased region" description="Polar residues" evidence="11">
    <location>
        <begin position="445"/>
        <end position="459"/>
    </location>
</feature>
<keyword evidence="2 12" id="KW-0812">Transmembrane</keyword>
<evidence type="ECO:0000313" key="17">
    <source>
        <dbReference type="Proteomes" id="UP000521872"/>
    </source>
</evidence>
<dbReference type="SUPFAM" id="SSF57938">
    <property type="entry name" value="DnaJ/Hsp40 cysteine-rich domain"/>
    <property type="match status" value="1"/>
</dbReference>
<dbReference type="GO" id="GO:0005886">
    <property type="term" value="C:plasma membrane"/>
    <property type="evidence" value="ECO:0007669"/>
    <property type="project" value="TreeGrafter"/>
</dbReference>
<comment type="subcellular location">
    <subcellularLocation>
        <location evidence="1">Membrane</location>
        <topology evidence="1">Multi-pass membrane protein</topology>
    </subcellularLocation>
</comment>
<dbReference type="InterPro" id="IPR036410">
    <property type="entry name" value="HSP_DnaJ_Cys-rich_dom_sf"/>
</dbReference>
<dbReference type="GO" id="GO:0008270">
    <property type="term" value="F:zinc ion binding"/>
    <property type="evidence" value="ECO:0007669"/>
    <property type="project" value="UniProtKB-KW"/>
</dbReference>
<feature type="transmembrane region" description="Helical" evidence="12">
    <location>
        <begin position="830"/>
        <end position="850"/>
    </location>
</feature>
<dbReference type="PROSITE" id="PS50850">
    <property type="entry name" value="MFS"/>
    <property type="match status" value="1"/>
</dbReference>
<evidence type="ECO:0000256" key="1">
    <source>
        <dbReference type="ARBA" id="ARBA00004141"/>
    </source>
</evidence>
<dbReference type="Pfam" id="PF07690">
    <property type="entry name" value="MFS_1"/>
    <property type="match status" value="1"/>
</dbReference>
<dbReference type="CDD" id="cd10719">
    <property type="entry name" value="DnaJ_zf"/>
    <property type="match status" value="1"/>
</dbReference>
<dbReference type="SMART" id="SM00271">
    <property type="entry name" value="DnaJ"/>
    <property type="match status" value="1"/>
</dbReference>
<dbReference type="AlphaFoldDB" id="A0A8H4R5J5"/>
<dbReference type="GO" id="GO:0031072">
    <property type="term" value="F:heat shock protein binding"/>
    <property type="evidence" value="ECO:0007669"/>
    <property type="project" value="InterPro"/>
</dbReference>
<dbReference type="PROSITE" id="PS50076">
    <property type="entry name" value="DNAJ_2"/>
    <property type="match status" value="1"/>
</dbReference>
<dbReference type="Gene3D" id="1.10.287.110">
    <property type="entry name" value="DnaJ domain"/>
    <property type="match status" value="1"/>
</dbReference>
<dbReference type="PROSITE" id="PS00636">
    <property type="entry name" value="DNAJ_1"/>
    <property type="match status" value="1"/>
</dbReference>
<feature type="region of interest" description="Disordered" evidence="11">
    <location>
        <begin position="438"/>
        <end position="504"/>
    </location>
</feature>
<dbReference type="PROSITE" id="PS51188">
    <property type="entry name" value="ZF_CR"/>
    <property type="match status" value="1"/>
</dbReference>
<dbReference type="InterPro" id="IPR011701">
    <property type="entry name" value="MFS"/>
</dbReference>
<feature type="domain" description="J" evidence="13">
    <location>
        <begin position="67"/>
        <end position="131"/>
    </location>
</feature>
<reference evidence="16 17" key="1">
    <citation type="submission" date="2019-12" db="EMBL/GenBank/DDBJ databases">
        <authorList>
            <person name="Floudas D."/>
            <person name="Bentzer J."/>
            <person name="Ahren D."/>
            <person name="Johansson T."/>
            <person name="Persson P."/>
            <person name="Tunlid A."/>
        </authorList>
    </citation>
    <scope>NUCLEOTIDE SEQUENCE [LARGE SCALE GENOMIC DNA]</scope>
    <source>
        <strain evidence="16 17">CBS 102.39</strain>
    </source>
</reference>
<dbReference type="CDD" id="cd17502">
    <property type="entry name" value="MFS_Azr1_MDR_like"/>
    <property type="match status" value="1"/>
</dbReference>
<dbReference type="EMBL" id="JAACJL010000001">
    <property type="protein sequence ID" value="KAF4623273.1"/>
    <property type="molecule type" value="Genomic_DNA"/>
</dbReference>
<feature type="transmembrane region" description="Helical" evidence="12">
    <location>
        <begin position="754"/>
        <end position="770"/>
    </location>
</feature>
<dbReference type="CDD" id="cd10747">
    <property type="entry name" value="DnaJ_C"/>
    <property type="match status" value="1"/>
</dbReference>
<dbReference type="InterPro" id="IPR001305">
    <property type="entry name" value="HSP_DnaJ_Cys-rich_dom"/>
</dbReference>
<dbReference type="HAMAP" id="MF_01152">
    <property type="entry name" value="DnaJ"/>
    <property type="match status" value="1"/>
</dbReference>
<evidence type="ECO:0000256" key="5">
    <source>
        <dbReference type="ARBA" id="ARBA00022771"/>
    </source>
</evidence>
<evidence type="ECO:0000256" key="2">
    <source>
        <dbReference type="ARBA" id="ARBA00022692"/>
    </source>
</evidence>
<dbReference type="PANTHER" id="PTHR23501">
    <property type="entry name" value="MAJOR FACILITATOR SUPERFAMILY"/>
    <property type="match status" value="1"/>
</dbReference>
<evidence type="ECO:0000259" key="15">
    <source>
        <dbReference type="PROSITE" id="PS51188"/>
    </source>
</evidence>
<gene>
    <name evidence="16" type="ORF">D9613_001659</name>
</gene>
<evidence type="ECO:0000256" key="8">
    <source>
        <dbReference type="ARBA" id="ARBA00023136"/>
    </source>
</evidence>
<feature type="transmembrane region" description="Helical" evidence="12">
    <location>
        <begin position="928"/>
        <end position="950"/>
    </location>
</feature>
<dbReference type="GO" id="GO:0009408">
    <property type="term" value="P:response to heat"/>
    <property type="evidence" value="ECO:0007669"/>
    <property type="project" value="InterPro"/>
</dbReference>
<accession>A0A8H4R5J5</accession>
<dbReference type="InterPro" id="IPR005829">
    <property type="entry name" value="Sugar_transporter_CS"/>
</dbReference>
<feature type="zinc finger region" description="CR-type" evidence="10">
    <location>
        <begin position="220"/>
        <end position="301"/>
    </location>
</feature>
<feature type="transmembrane region" description="Helical" evidence="12">
    <location>
        <begin position="888"/>
        <end position="908"/>
    </location>
</feature>
<dbReference type="InterPro" id="IPR001623">
    <property type="entry name" value="DnaJ_domain"/>
</dbReference>
<dbReference type="FunFam" id="2.60.260.20:FF:000005">
    <property type="entry name" value="Chaperone protein dnaJ 1, mitochondrial"/>
    <property type="match status" value="1"/>
</dbReference>
<evidence type="ECO:0000256" key="7">
    <source>
        <dbReference type="ARBA" id="ARBA00022989"/>
    </source>
</evidence>
<dbReference type="InterPro" id="IPR012724">
    <property type="entry name" value="DnaJ"/>
</dbReference>